<protein>
    <submittedName>
        <fullName evidence="4">Carbohydrate-binding protein</fullName>
    </submittedName>
</protein>
<feature type="domain" description="CBM6" evidence="3">
    <location>
        <begin position="199"/>
        <end position="341"/>
    </location>
</feature>
<dbReference type="PROSITE" id="PS51175">
    <property type="entry name" value="CBM6"/>
    <property type="match status" value="2"/>
</dbReference>
<dbReference type="EMBL" id="CP071090">
    <property type="protein sequence ID" value="QSQ22830.1"/>
    <property type="molecule type" value="Genomic_DNA"/>
</dbReference>
<dbReference type="PROSITE" id="PS51367">
    <property type="entry name" value="THAUMATIN_2"/>
    <property type="match status" value="1"/>
</dbReference>
<keyword evidence="5" id="KW-1185">Reference proteome</keyword>
<dbReference type="InterPro" id="IPR001938">
    <property type="entry name" value="Thaumatin"/>
</dbReference>
<evidence type="ECO:0000259" key="3">
    <source>
        <dbReference type="PROSITE" id="PS51175"/>
    </source>
</evidence>
<name>A0ABX7NV86_9BACT</name>
<dbReference type="InterPro" id="IPR005084">
    <property type="entry name" value="CBM6"/>
</dbReference>
<dbReference type="SUPFAM" id="SSF49785">
    <property type="entry name" value="Galactose-binding domain-like"/>
    <property type="match status" value="2"/>
</dbReference>
<dbReference type="SUPFAM" id="SSF49870">
    <property type="entry name" value="Osmotin, thaumatin-like protein"/>
    <property type="match status" value="1"/>
</dbReference>
<gene>
    <name evidence="4" type="ORF">JY651_48365</name>
</gene>
<evidence type="ECO:0000256" key="2">
    <source>
        <dbReference type="SAM" id="SignalP"/>
    </source>
</evidence>
<dbReference type="Pfam" id="PF03422">
    <property type="entry name" value="CBM_6"/>
    <property type="match status" value="2"/>
</dbReference>
<reference evidence="4 5" key="1">
    <citation type="submission" date="2021-02" db="EMBL/GenBank/DDBJ databases">
        <title>De Novo genome assembly of isolated myxobacteria.</title>
        <authorList>
            <person name="Stevens D.C."/>
        </authorList>
    </citation>
    <scope>NUCLEOTIDE SEQUENCE [LARGE SCALE GENOMIC DNA]</scope>
    <source>
        <strain evidence="5">SCPEA02</strain>
    </source>
</reference>
<keyword evidence="1 2" id="KW-0732">Signal</keyword>
<feature type="signal peptide" evidence="2">
    <location>
        <begin position="1"/>
        <end position="34"/>
    </location>
</feature>
<dbReference type="RefSeq" id="WP_206724406.1">
    <property type="nucleotide sequence ID" value="NZ_CP071090.1"/>
</dbReference>
<dbReference type="InterPro" id="IPR006584">
    <property type="entry name" value="Cellulose-bd_IV"/>
</dbReference>
<feature type="domain" description="CBM6" evidence="3">
    <location>
        <begin position="61"/>
        <end position="187"/>
    </location>
</feature>
<evidence type="ECO:0000313" key="5">
    <source>
        <dbReference type="Proteomes" id="UP000662747"/>
    </source>
</evidence>
<feature type="chain" id="PRO_5045108510" evidence="2">
    <location>
        <begin position="35"/>
        <end position="612"/>
    </location>
</feature>
<proteinExistence type="predicted"/>
<dbReference type="CDD" id="cd04080">
    <property type="entry name" value="CBM6_cellulase-like"/>
    <property type="match status" value="1"/>
</dbReference>
<dbReference type="Proteomes" id="UP000662747">
    <property type="component" value="Chromosome"/>
</dbReference>
<dbReference type="CDD" id="cd04084">
    <property type="entry name" value="CBM6_xylanase-like"/>
    <property type="match status" value="1"/>
</dbReference>
<dbReference type="InterPro" id="IPR037176">
    <property type="entry name" value="Osmotin/thaumatin-like_sf"/>
</dbReference>
<dbReference type="Gene3D" id="2.60.110.10">
    <property type="entry name" value="Thaumatin"/>
    <property type="match status" value="1"/>
</dbReference>
<evidence type="ECO:0000256" key="1">
    <source>
        <dbReference type="ARBA" id="ARBA00022729"/>
    </source>
</evidence>
<sequence length="612" mass="64669">MTKTVESWSNRVARSWLKPVCWSGALGLALAAGAGCDSASEEASSPQQPLIETSQSVRVGARRQAEGWVATGTTGVFNEGGGEGQSVAGFQVNEQIHYTAVEFGGADRIDFNLGAPYGGGRAELWADAIGSGRLLGTLDMGAATGDWNTFAVRSLNIPEIGGTHDLYLRGVATGGDWLYKLDWFELHDTNVAGGVVLPARIEAERFVAASDTTAGNSGSAACTSAVNANVDLEACTDSSGCGCNIGWTVAGEYLDYSVTNAGSGTSNFDINLRVASERTGQRVRVELPPGTVRGYASPDGSTPGWQSWVTRTVGGVPVAPGTQTLRLVFEGELNLNYLDIQPAAATNGVAVQVTNKCPFPLWIHGEGNGGILQPDDARLGTNEVRTYTAPSLWTSARVTAFLDGPRSNEIDKVEMTFDRTPQGEQALNYNLTYVDWVGLPMEVSSVGTGADCKPAGCYRSAATITNGCPSGLLDGKKCISARTYCLNPVNASKPYCTALDAKITECVNRYADCRGAAGAKTPEVYACSGAFFSQSPKYCAAINRGMLDSPDNTNKALYYQTTPYNTYAKWAHGQCPNIYALAYDDYPPAAEASGYHSCVNGSRLNIVFCPAG</sequence>
<dbReference type="Gene3D" id="2.60.120.260">
    <property type="entry name" value="Galactose-binding domain-like"/>
    <property type="match status" value="2"/>
</dbReference>
<evidence type="ECO:0000313" key="4">
    <source>
        <dbReference type="EMBL" id="QSQ22830.1"/>
    </source>
</evidence>
<dbReference type="SMART" id="SM00606">
    <property type="entry name" value="CBD_IV"/>
    <property type="match status" value="2"/>
</dbReference>
<organism evidence="4 5">
    <name type="scientific">Pyxidicoccus parkwayensis</name>
    <dbReference type="NCBI Taxonomy" id="2813578"/>
    <lineage>
        <taxon>Bacteria</taxon>
        <taxon>Pseudomonadati</taxon>
        <taxon>Myxococcota</taxon>
        <taxon>Myxococcia</taxon>
        <taxon>Myxococcales</taxon>
        <taxon>Cystobacterineae</taxon>
        <taxon>Myxococcaceae</taxon>
        <taxon>Pyxidicoccus</taxon>
    </lineage>
</organism>
<dbReference type="InterPro" id="IPR008979">
    <property type="entry name" value="Galactose-bd-like_sf"/>
</dbReference>
<accession>A0ABX7NV86</accession>